<proteinExistence type="predicted"/>
<sequence>MTNYNSSKIPAFQEGWGNLTLVWAIIFLAWVLLLIATIIGQTHLLHYQALNSHNWQELFLKLLIYFLSWQVMTVAMMLPTSLPLIGLFSKLSQQQEGKIPVLPIFIVAYLTVWTGFAIAFLLGDLVLNNFLNTLPWLQQHPWLFSGTTLLLAGIFQFSSLKEQCMKVCRHPLSFITHHYQRGLKAAWNLGIRHGLYCLGCCWALMLVMFAVGVGHLAWMLILTGIMVLEKTSPWSHKLIPAVGILLICGGTSVVLYTMFCPNILHQHHLN</sequence>
<accession>A0ABV4XJD2</accession>
<dbReference type="Proteomes" id="UP001576784">
    <property type="component" value="Unassembled WGS sequence"/>
</dbReference>
<dbReference type="InterPro" id="IPR018688">
    <property type="entry name" value="PpoB2-like"/>
</dbReference>
<feature type="transmembrane region" description="Helical" evidence="1">
    <location>
        <begin position="21"/>
        <end position="42"/>
    </location>
</feature>
<evidence type="ECO:0000313" key="2">
    <source>
        <dbReference type="EMBL" id="MFB2891810.1"/>
    </source>
</evidence>
<reference evidence="2 3" key="1">
    <citation type="submission" date="2024-09" db="EMBL/GenBank/DDBJ databases">
        <title>Floridaenema gen nov. (Aerosakkonemataceae, Aerosakkonematales ord. nov., Cyanobacteria) from benthic tropical and subtropical fresh waters, with the description of four new species.</title>
        <authorList>
            <person name="Moretto J.A."/>
            <person name="Berthold D.E."/>
            <person name="Lefler F.W."/>
            <person name="Huang I.-S."/>
            <person name="Laughinghouse H. IV."/>
        </authorList>
    </citation>
    <scope>NUCLEOTIDE SEQUENCE [LARGE SCALE GENOMIC DNA]</scope>
    <source>
        <strain evidence="2 3">BLCC-F50</strain>
    </source>
</reference>
<feature type="transmembrane region" description="Helical" evidence="1">
    <location>
        <begin position="194"/>
        <end position="218"/>
    </location>
</feature>
<keyword evidence="3" id="KW-1185">Reference proteome</keyword>
<name>A0ABV4XJD2_9CYAN</name>
<protein>
    <submittedName>
        <fullName evidence="2">DUF2182 domain-containing protein</fullName>
    </submittedName>
</protein>
<feature type="transmembrane region" description="Helical" evidence="1">
    <location>
        <begin position="101"/>
        <end position="122"/>
    </location>
</feature>
<feature type="transmembrane region" description="Helical" evidence="1">
    <location>
        <begin position="62"/>
        <end position="89"/>
    </location>
</feature>
<dbReference type="Pfam" id="PF09948">
    <property type="entry name" value="PpoB2"/>
    <property type="match status" value="1"/>
</dbReference>
<keyword evidence="1" id="KW-0472">Membrane</keyword>
<keyword evidence="1" id="KW-1133">Transmembrane helix</keyword>
<gene>
    <name evidence="2" type="ORF">ACE1CI_02585</name>
</gene>
<feature type="transmembrane region" description="Helical" evidence="1">
    <location>
        <begin position="238"/>
        <end position="259"/>
    </location>
</feature>
<dbReference type="RefSeq" id="WP_413261485.1">
    <property type="nucleotide sequence ID" value="NZ_JBHFNR010000017.1"/>
</dbReference>
<evidence type="ECO:0000313" key="3">
    <source>
        <dbReference type="Proteomes" id="UP001576784"/>
    </source>
</evidence>
<comment type="caution">
    <text evidence="2">The sequence shown here is derived from an EMBL/GenBank/DDBJ whole genome shotgun (WGS) entry which is preliminary data.</text>
</comment>
<organism evidence="2 3">
    <name type="scientific">Floridaenema flaviceps BLCC-F50</name>
    <dbReference type="NCBI Taxonomy" id="3153642"/>
    <lineage>
        <taxon>Bacteria</taxon>
        <taxon>Bacillati</taxon>
        <taxon>Cyanobacteriota</taxon>
        <taxon>Cyanophyceae</taxon>
        <taxon>Oscillatoriophycideae</taxon>
        <taxon>Aerosakkonematales</taxon>
        <taxon>Aerosakkonemataceae</taxon>
        <taxon>Floridanema</taxon>
        <taxon>Floridanema flaviceps</taxon>
    </lineage>
</organism>
<evidence type="ECO:0000256" key="1">
    <source>
        <dbReference type="SAM" id="Phobius"/>
    </source>
</evidence>
<feature type="transmembrane region" description="Helical" evidence="1">
    <location>
        <begin position="142"/>
        <end position="160"/>
    </location>
</feature>
<dbReference type="EMBL" id="JBHFNR010000017">
    <property type="protein sequence ID" value="MFB2891810.1"/>
    <property type="molecule type" value="Genomic_DNA"/>
</dbReference>
<keyword evidence="1" id="KW-0812">Transmembrane</keyword>